<dbReference type="PANTHER" id="PTHR42830:SF1">
    <property type="entry name" value="OSMOTICALLY INDUCIBLE FAMILY PROTEIN"/>
    <property type="match status" value="1"/>
</dbReference>
<protein>
    <submittedName>
        <fullName evidence="2">OsmC family peroxiredoxin</fullName>
    </submittedName>
</protein>
<feature type="region of interest" description="Disordered" evidence="1">
    <location>
        <begin position="1"/>
        <end position="26"/>
    </location>
</feature>
<dbReference type="NCBIfam" id="TIGR03562">
    <property type="entry name" value="osmo_induc_OsmC"/>
    <property type="match status" value="1"/>
</dbReference>
<accession>A0ABV8HWX6</accession>
<dbReference type="InterPro" id="IPR015946">
    <property type="entry name" value="KH_dom-like_a/b"/>
</dbReference>
<organism evidence="2 3">
    <name type="scientific">Streptomyces polygonati</name>
    <dbReference type="NCBI Taxonomy" id="1617087"/>
    <lineage>
        <taxon>Bacteria</taxon>
        <taxon>Bacillati</taxon>
        <taxon>Actinomycetota</taxon>
        <taxon>Actinomycetes</taxon>
        <taxon>Kitasatosporales</taxon>
        <taxon>Streptomycetaceae</taxon>
        <taxon>Streptomyces</taxon>
    </lineage>
</organism>
<dbReference type="EMBL" id="JBHSBB010000014">
    <property type="protein sequence ID" value="MFC4034351.1"/>
    <property type="molecule type" value="Genomic_DNA"/>
</dbReference>
<feature type="region of interest" description="Disordered" evidence="1">
    <location>
        <begin position="33"/>
        <end position="52"/>
    </location>
</feature>
<dbReference type="RefSeq" id="WP_386432317.1">
    <property type="nucleotide sequence ID" value="NZ_JBHSBB010000014.1"/>
</dbReference>
<keyword evidence="3" id="KW-1185">Reference proteome</keyword>
<dbReference type="InterPro" id="IPR036102">
    <property type="entry name" value="OsmC/Ohrsf"/>
</dbReference>
<dbReference type="SUPFAM" id="SSF82784">
    <property type="entry name" value="OsmC-like"/>
    <property type="match status" value="1"/>
</dbReference>
<dbReference type="Pfam" id="PF02566">
    <property type="entry name" value="OsmC"/>
    <property type="match status" value="1"/>
</dbReference>
<gene>
    <name evidence="2" type="ORF">ACFO3J_23150</name>
</gene>
<dbReference type="Proteomes" id="UP001595765">
    <property type="component" value="Unassembled WGS sequence"/>
</dbReference>
<dbReference type="PANTHER" id="PTHR42830">
    <property type="entry name" value="OSMOTICALLY INDUCIBLE FAMILY PROTEIN"/>
    <property type="match status" value="1"/>
</dbReference>
<comment type="caution">
    <text evidence="2">The sequence shown here is derived from an EMBL/GenBank/DDBJ whole genome shotgun (WGS) entry which is preliminary data.</text>
</comment>
<proteinExistence type="predicted"/>
<sequence length="142" mass="14583">MATTRTAHTEWEGDLLQGSGEITLDSSGVGHYPVTWSSRTEDPHGKTSPEEMIAGAHSSCFAMHLSSELGKAGTPPTRLNTSAAVSFQPGSGIIGIHLTAEGQVPGIDEAGFNAAAEEARVNCSVSQILTGTTITVSSALSS</sequence>
<reference evidence="3" key="1">
    <citation type="journal article" date="2019" name="Int. J. Syst. Evol. Microbiol.">
        <title>The Global Catalogue of Microorganisms (GCM) 10K type strain sequencing project: providing services to taxonomists for standard genome sequencing and annotation.</title>
        <authorList>
            <consortium name="The Broad Institute Genomics Platform"/>
            <consortium name="The Broad Institute Genome Sequencing Center for Infectious Disease"/>
            <person name="Wu L."/>
            <person name="Ma J."/>
        </authorList>
    </citation>
    <scope>NUCLEOTIDE SEQUENCE [LARGE SCALE GENOMIC DNA]</scope>
    <source>
        <strain evidence="3">CGMCC 4.7237</strain>
    </source>
</reference>
<dbReference type="InterPro" id="IPR019904">
    <property type="entry name" value="Peroxiredoxin_OsmC"/>
</dbReference>
<feature type="compositionally biased region" description="Basic and acidic residues" evidence="1">
    <location>
        <begin position="39"/>
        <end position="49"/>
    </location>
</feature>
<evidence type="ECO:0000313" key="3">
    <source>
        <dbReference type="Proteomes" id="UP001595765"/>
    </source>
</evidence>
<evidence type="ECO:0000313" key="2">
    <source>
        <dbReference type="EMBL" id="MFC4034351.1"/>
    </source>
</evidence>
<name>A0ABV8HWX6_9ACTN</name>
<dbReference type="Gene3D" id="3.30.300.20">
    <property type="match status" value="1"/>
</dbReference>
<dbReference type="InterPro" id="IPR003718">
    <property type="entry name" value="OsmC/Ohr_fam"/>
</dbReference>
<dbReference type="InterPro" id="IPR052707">
    <property type="entry name" value="OsmC_Ohr_Peroxiredoxin"/>
</dbReference>
<evidence type="ECO:0000256" key="1">
    <source>
        <dbReference type="SAM" id="MobiDB-lite"/>
    </source>
</evidence>